<feature type="region of interest" description="Disordered" evidence="1">
    <location>
        <begin position="53"/>
        <end position="79"/>
    </location>
</feature>
<protein>
    <submittedName>
        <fullName evidence="2">Uncharacterized protein</fullName>
    </submittedName>
</protein>
<dbReference type="EMBL" id="JAPQKH010000007">
    <property type="protein sequence ID" value="KAJ5087295.1"/>
    <property type="molecule type" value="Genomic_DNA"/>
</dbReference>
<gene>
    <name evidence="2" type="ORF">N7456_010911</name>
</gene>
<dbReference type="Proteomes" id="UP001149165">
    <property type="component" value="Unassembled WGS sequence"/>
</dbReference>
<proteinExistence type="predicted"/>
<reference evidence="2" key="1">
    <citation type="submission" date="2022-11" db="EMBL/GenBank/DDBJ databases">
        <authorList>
            <person name="Petersen C."/>
        </authorList>
    </citation>
    <scope>NUCLEOTIDE SEQUENCE</scope>
    <source>
        <strain evidence="2">IBT 30069</strain>
    </source>
</reference>
<reference evidence="2" key="2">
    <citation type="journal article" date="2023" name="IMA Fungus">
        <title>Comparative genomic study of the Penicillium genus elucidates a diverse pangenome and 15 lateral gene transfer events.</title>
        <authorList>
            <person name="Petersen C."/>
            <person name="Sorensen T."/>
            <person name="Nielsen M.R."/>
            <person name="Sondergaard T.E."/>
            <person name="Sorensen J.L."/>
            <person name="Fitzpatrick D.A."/>
            <person name="Frisvad J.C."/>
            <person name="Nielsen K.L."/>
        </authorList>
    </citation>
    <scope>NUCLEOTIDE SEQUENCE</scope>
    <source>
        <strain evidence="2">IBT 30069</strain>
    </source>
</reference>
<name>A0A9W9ESW0_9EURO</name>
<evidence type="ECO:0000256" key="1">
    <source>
        <dbReference type="SAM" id="MobiDB-lite"/>
    </source>
</evidence>
<accession>A0A9W9ESW0</accession>
<sequence length="79" mass="9428">MDVRFAIMRQGKLLKLDKFSIYTKNKGIELFRIVSKTGHANRDETFAPELNHHRTNIRRRAEEEEVPPQRELAAQRMRH</sequence>
<evidence type="ECO:0000313" key="3">
    <source>
        <dbReference type="Proteomes" id="UP001149165"/>
    </source>
</evidence>
<organism evidence="2 3">
    <name type="scientific">Penicillium angulare</name>
    <dbReference type="NCBI Taxonomy" id="116970"/>
    <lineage>
        <taxon>Eukaryota</taxon>
        <taxon>Fungi</taxon>
        <taxon>Dikarya</taxon>
        <taxon>Ascomycota</taxon>
        <taxon>Pezizomycotina</taxon>
        <taxon>Eurotiomycetes</taxon>
        <taxon>Eurotiomycetidae</taxon>
        <taxon>Eurotiales</taxon>
        <taxon>Aspergillaceae</taxon>
        <taxon>Penicillium</taxon>
    </lineage>
</organism>
<keyword evidence="3" id="KW-1185">Reference proteome</keyword>
<comment type="caution">
    <text evidence="2">The sequence shown here is derived from an EMBL/GenBank/DDBJ whole genome shotgun (WGS) entry which is preliminary data.</text>
</comment>
<dbReference type="AlphaFoldDB" id="A0A9W9ESW0"/>
<evidence type="ECO:0000313" key="2">
    <source>
        <dbReference type="EMBL" id="KAJ5087295.1"/>
    </source>
</evidence>